<keyword evidence="3" id="KW-1185">Reference proteome</keyword>
<dbReference type="RefSeq" id="WP_012161233.1">
    <property type="nucleotide sequence ID" value="NC_009925.1"/>
</dbReference>
<protein>
    <submittedName>
        <fullName evidence="2">Uncharacterized protein</fullName>
    </submittedName>
</protein>
<reference evidence="2 3" key="1">
    <citation type="journal article" date="2008" name="Proc. Natl. Acad. Sci. U.S.A.">
        <title>Niche adaptation and genome expansion in the chlorophyll d-producing cyanobacterium Acaryochloris marina.</title>
        <authorList>
            <person name="Swingley W.D."/>
            <person name="Chen M."/>
            <person name="Cheung P.C."/>
            <person name="Conrad A.L."/>
            <person name="Dejesa L.C."/>
            <person name="Hao J."/>
            <person name="Honchak B.M."/>
            <person name="Karbach L.E."/>
            <person name="Kurdoglu A."/>
            <person name="Lahiri S."/>
            <person name="Mastrian S.D."/>
            <person name="Miyashita H."/>
            <person name="Page L."/>
            <person name="Ramakrishna P."/>
            <person name="Satoh S."/>
            <person name="Sattley W.M."/>
            <person name="Shimada Y."/>
            <person name="Taylor H.L."/>
            <person name="Tomo T."/>
            <person name="Tsuchiya T."/>
            <person name="Wang Z.T."/>
            <person name="Raymond J."/>
            <person name="Mimuro M."/>
            <person name="Blankenship R.E."/>
            <person name="Touchman J.W."/>
        </authorList>
    </citation>
    <scope>NUCLEOTIDE SEQUENCE [LARGE SCALE GENOMIC DNA]</scope>
    <source>
        <strain evidence="3">MBIC 11017</strain>
    </source>
</reference>
<organism evidence="2 3">
    <name type="scientific">Acaryochloris marina (strain MBIC 11017)</name>
    <dbReference type="NCBI Taxonomy" id="329726"/>
    <lineage>
        <taxon>Bacteria</taxon>
        <taxon>Bacillati</taxon>
        <taxon>Cyanobacteriota</taxon>
        <taxon>Cyanophyceae</taxon>
        <taxon>Acaryochloridales</taxon>
        <taxon>Acaryochloridaceae</taxon>
        <taxon>Acaryochloris</taxon>
    </lineage>
</organism>
<gene>
    <name evidence="2" type="ordered locus">AM1_0585</name>
</gene>
<dbReference type="STRING" id="329726.AM1_0585"/>
<dbReference type="eggNOG" id="ENOG502Z8DA">
    <property type="taxonomic scope" value="Bacteria"/>
</dbReference>
<proteinExistence type="predicted"/>
<dbReference type="EMBL" id="CP000828">
    <property type="protein sequence ID" value="ABW25634.1"/>
    <property type="molecule type" value="Genomic_DNA"/>
</dbReference>
<name>B0CD43_ACAM1</name>
<evidence type="ECO:0000313" key="3">
    <source>
        <dbReference type="Proteomes" id="UP000000268"/>
    </source>
</evidence>
<dbReference type="OrthoDB" id="544257at2"/>
<accession>B0CD43</accession>
<dbReference type="KEGG" id="amr:AM1_0585"/>
<dbReference type="HOGENOM" id="CLU_542743_0_0_3"/>
<dbReference type="Proteomes" id="UP000000268">
    <property type="component" value="Chromosome"/>
</dbReference>
<evidence type="ECO:0000256" key="1">
    <source>
        <dbReference type="SAM" id="MobiDB-lite"/>
    </source>
</evidence>
<evidence type="ECO:0000313" key="2">
    <source>
        <dbReference type="EMBL" id="ABW25634.1"/>
    </source>
</evidence>
<sequence length="512" mass="56613">MRNSFFDDSLDKASIKQRIRELEKATVGFYSIGLYPGSLAYNAVMQAGGTPLILAPRPGRDLMGAFSEEAKGGMDPDHVVNLHRMARHNEGHASVTNTLEYLIETCELVVLSANSNYIEQDLEEACALRHKLGRSNVVLACLAGSFSHDKATNAAYVLCEKNPNLAFFSGFHRDGALRDPVDSFTANFCHPNALTALIGAFMLDGISLNIQVSPGIHNVEAQYIKAAKNMASIFAGFGYEFHWDNTGILPTLLTLLLDQCLDQAATVSMSRRDRQKLYTQQPIDLTELGYGVPMIEATLNQGGDKEKVRDHTFSQLTAMVADVRGSMTSPTTGKPTRNFRAGQVLAKSMKEHGRCPLNIEEFEQWCEDAGLKKGGLEGVKALRYWPQITNKYKIQVHDASMINLLHMVICGDGKEQEFAFQVMTKSRELSNYCQESVRPLYSRKYASILNNLDKPESLEQLANAIIADNARKALEVEEPELEETTPQSDNPAYLQAMDSIEQSVDTAEVGAD</sequence>
<feature type="region of interest" description="Disordered" evidence="1">
    <location>
        <begin position="478"/>
        <end position="512"/>
    </location>
</feature>
<dbReference type="AlphaFoldDB" id="B0CD43"/>